<evidence type="ECO:0000259" key="9">
    <source>
        <dbReference type="Pfam" id="PF21082"/>
    </source>
</evidence>
<evidence type="ECO:0000256" key="5">
    <source>
        <dbReference type="ARBA" id="ARBA00022989"/>
    </source>
</evidence>
<evidence type="ECO:0000256" key="6">
    <source>
        <dbReference type="ARBA" id="ARBA00023136"/>
    </source>
</evidence>
<protein>
    <recommendedName>
        <fullName evidence="7">Small-conductance mechanosensitive channel</fullName>
    </recommendedName>
</protein>
<dbReference type="InterPro" id="IPR045275">
    <property type="entry name" value="MscS_archaea/bacteria_type"/>
</dbReference>
<evidence type="ECO:0000259" key="8">
    <source>
        <dbReference type="Pfam" id="PF00924"/>
    </source>
</evidence>
<comment type="subcellular location">
    <subcellularLocation>
        <location evidence="7">Cell inner membrane</location>
        <topology evidence="7">Multi-pass membrane protein</topology>
    </subcellularLocation>
    <subcellularLocation>
        <location evidence="1">Cell membrane</location>
        <topology evidence="1">Multi-pass membrane protein</topology>
    </subcellularLocation>
</comment>
<keyword evidence="4 7" id="KW-0812">Transmembrane</keyword>
<keyword evidence="7" id="KW-0813">Transport</keyword>
<organism evidence="10 11">
    <name type="scientific">Aliisedimentitalea scapharcae</name>
    <dbReference type="NCBI Taxonomy" id="1524259"/>
    <lineage>
        <taxon>Bacteria</taxon>
        <taxon>Pseudomonadati</taxon>
        <taxon>Pseudomonadota</taxon>
        <taxon>Alphaproteobacteria</taxon>
        <taxon>Rhodobacterales</taxon>
        <taxon>Roseobacteraceae</taxon>
        <taxon>Aliisedimentitalea</taxon>
    </lineage>
</organism>
<dbReference type="Proteomes" id="UP001623232">
    <property type="component" value="Plasmid unnamed2"/>
</dbReference>
<keyword evidence="3" id="KW-1003">Cell membrane</keyword>
<dbReference type="SUPFAM" id="SSF82689">
    <property type="entry name" value="Mechanosensitive channel protein MscS (YggB), C-terminal domain"/>
    <property type="match status" value="1"/>
</dbReference>
<sequence length="535" mass="59303">MLLVTTSLAQDAAKPGSPQPELTEENNEIYVAPVVIDGETLFVVRGSSALPATERAEKVQERVLRVAGASESDTVFVQQLDNEFGIEIQVDGRMVTITTQADADYEDIKLEVLAGLQAQALEAAVLTYRANRTDAARVGSAFAALVWSALFFALSYLFLGKRRKLVDIVTLAVRERFDAVEEKTQAFVRGKGIAALIGYAVNVLMWIGYLFLFYYYLSFVLLAFTETRPIAELLLTYVSQPLANFAWAVIEYVPNLIVLGIIAAITRLILQGLALFFSNLEQGVFKLSDFEDHWISPTYMLARVLVIVVALVFAYPYIPGSDSRAFQGLTLLAGVMLSLGSNTVVSNMMAGLFVIYRRSTNIGDRVRVGDKTGDVVEIKLMETLIKSTKNEMISIPNSQLLNSEVVNLTRKIDGRGLLVHTMVGIGYEEPPAKVEAMLIEAALRTTSLKKSPPPFVLWTKLADFSINYEINAYTSRGEFLPKILSDLHRNIVTVFNENNTQIMTPFYTGDPDIPKLPEEQWDGELAHTQTRKSKG</sequence>
<dbReference type="InterPro" id="IPR006685">
    <property type="entry name" value="MscS_channel_2nd"/>
</dbReference>
<dbReference type="InterPro" id="IPR023408">
    <property type="entry name" value="MscS_beta-dom_sf"/>
</dbReference>
<reference evidence="10 11" key="1">
    <citation type="submission" date="2023-04" db="EMBL/GenBank/DDBJ databases">
        <title>Complete genome sequence of Alisedimentitalea scapharcae.</title>
        <authorList>
            <person name="Rong J.-C."/>
            <person name="Yi M.-L."/>
            <person name="Zhao Q."/>
        </authorList>
    </citation>
    <scope>NUCLEOTIDE SEQUENCE [LARGE SCALE GENOMIC DNA]</scope>
    <source>
        <strain evidence="10 11">KCTC 42119</strain>
        <plasmid evidence="10 11">unnamed2</plasmid>
    </source>
</reference>
<keyword evidence="11" id="KW-1185">Reference proteome</keyword>
<dbReference type="PANTHER" id="PTHR30221:SF18">
    <property type="entry name" value="SLL0590 PROTEIN"/>
    <property type="match status" value="1"/>
</dbReference>
<keyword evidence="6 7" id="KW-0472">Membrane</keyword>
<dbReference type="Gene3D" id="2.30.30.60">
    <property type="match status" value="1"/>
</dbReference>
<feature type="transmembrane region" description="Helical" evidence="7">
    <location>
        <begin position="298"/>
        <end position="318"/>
    </location>
</feature>
<keyword evidence="10" id="KW-0614">Plasmid</keyword>
<dbReference type="EMBL" id="CP123586">
    <property type="protein sequence ID" value="WZK91468.1"/>
    <property type="molecule type" value="Genomic_DNA"/>
</dbReference>
<keyword evidence="7" id="KW-0407">Ion channel</keyword>
<evidence type="ECO:0000313" key="11">
    <source>
        <dbReference type="Proteomes" id="UP001623232"/>
    </source>
</evidence>
<keyword evidence="5 7" id="KW-1133">Transmembrane helix</keyword>
<evidence type="ECO:0000256" key="2">
    <source>
        <dbReference type="ARBA" id="ARBA00008017"/>
    </source>
</evidence>
<proteinExistence type="inferred from homology"/>
<feature type="transmembrane region" description="Helical" evidence="7">
    <location>
        <begin position="193"/>
        <end position="217"/>
    </location>
</feature>
<feature type="domain" description="Mechanosensitive ion channel MscS C-terminal" evidence="9">
    <location>
        <begin position="422"/>
        <end position="500"/>
    </location>
</feature>
<keyword evidence="7" id="KW-0997">Cell inner membrane</keyword>
<comment type="function">
    <text evidence="7">Mechanosensitive channel that participates in the regulation of osmotic pressure changes within the cell, opening in response to stretch forces in the membrane lipid bilayer, without the need for other proteins. Contributes to normal resistance to hypoosmotic shock. Forms an ion channel of 1.0 nanosiemens conductance with a slight preference for anions.</text>
</comment>
<feature type="transmembrane region" description="Helical" evidence="7">
    <location>
        <begin position="330"/>
        <end position="356"/>
    </location>
</feature>
<dbReference type="SUPFAM" id="SSF50182">
    <property type="entry name" value="Sm-like ribonucleoproteins"/>
    <property type="match status" value="1"/>
</dbReference>
<name>A0ABZ2Y0J2_9RHOB</name>
<dbReference type="InterPro" id="IPR049278">
    <property type="entry name" value="MS_channel_C"/>
</dbReference>
<comment type="similarity">
    <text evidence="2 7">Belongs to the MscS (TC 1.A.23) family.</text>
</comment>
<dbReference type="Gene3D" id="3.30.70.100">
    <property type="match status" value="1"/>
</dbReference>
<geneLocation type="plasmid" evidence="10 11">
    <name>unnamed2</name>
</geneLocation>
<dbReference type="PANTHER" id="PTHR30221">
    <property type="entry name" value="SMALL-CONDUCTANCE MECHANOSENSITIVE CHANNEL"/>
    <property type="match status" value="1"/>
</dbReference>
<accession>A0ABZ2Y0J2</accession>
<evidence type="ECO:0000256" key="1">
    <source>
        <dbReference type="ARBA" id="ARBA00004651"/>
    </source>
</evidence>
<evidence type="ECO:0000256" key="4">
    <source>
        <dbReference type="ARBA" id="ARBA00022692"/>
    </source>
</evidence>
<dbReference type="RefSeq" id="WP_343211578.1">
    <property type="nucleotide sequence ID" value="NZ_CP123586.1"/>
</dbReference>
<comment type="subunit">
    <text evidence="7">Homoheptamer.</text>
</comment>
<dbReference type="InterPro" id="IPR011066">
    <property type="entry name" value="MscS_channel_C_sf"/>
</dbReference>
<dbReference type="Pfam" id="PF00924">
    <property type="entry name" value="MS_channel_2nd"/>
    <property type="match status" value="1"/>
</dbReference>
<dbReference type="Pfam" id="PF21082">
    <property type="entry name" value="MS_channel_3rd"/>
    <property type="match status" value="1"/>
</dbReference>
<dbReference type="InterPro" id="IPR010920">
    <property type="entry name" value="LSM_dom_sf"/>
</dbReference>
<feature type="domain" description="Mechanosensitive ion channel MscS" evidence="8">
    <location>
        <begin position="343"/>
        <end position="410"/>
    </location>
</feature>
<evidence type="ECO:0000256" key="7">
    <source>
        <dbReference type="RuleBase" id="RU369025"/>
    </source>
</evidence>
<feature type="transmembrane region" description="Helical" evidence="7">
    <location>
        <begin position="256"/>
        <end position="277"/>
    </location>
</feature>
<feature type="transmembrane region" description="Helical" evidence="7">
    <location>
        <begin position="138"/>
        <end position="159"/>
    </location>
</feature>
<evidence type="ECO:0000256" key="3">
    <source>
        <dbReference type="ARBA" id="ARBA00022475"/>
    </source>
</evidence>
<comment type="caution">
    <text evidence="7">Lacks conserved residue(s) required for the propagation of feature annotation.</text>
</comment>
<gene>
    <name evidence="10" type="ORF">QEZ52_22400</name>
</gene>
<evidence type="ECO:0000313" key="10">
    <source>
        <dbReference type="EMBL" id="WZK91468.1"/>
    </source>
</evidence>
<keyword evidence="7" id="KW-0406">Ion transport</keyword>